<evidence type="ECO:0000256" key="6">
    <source>
        <dbReference type="ARBA" id="ARBA00023212"/>
    </source>
</evidence>
<dbReference type="InterPro" id="IPR039750">
    <property type="entry name" value="DRC1/DRC2"/>
</dbReference>
<feature type="domain" description="Dynein regulatory complex protein 1/2 N-terminal" evidence="14">
    <location>
        <begin position="27"/>
        <end position="120"/>
    </location>
</feature>
<comment type="similarity">
    <text evidence="9">Belongs to the DRC2 family.</text>
</comment>
<dbReference type="PANTHER" id="PTHR21625">
    <property type="entry name" value="NYD-SP28 PROTEIN"/>
    <property type="match status" value="1"/>
</dbReference>
<proteinExistence type="inferred from homology"/>
<keyword evidence="5" id="KW-0969">Cilium</keyword>
<evidence type="ECO:0000256" key="1">
    <source>
        <dbReference type="ARBA" id="ARBA00004611"/>
    </source>
</evidence>
<evidence type="ECO:0000256" key="9">
    <source>
        <dbReference type="ARBA" id="ARBA00038424"/>
    </source>
</evidence>
<keyword evidence="2" id="KW-0963">Cytoplasm</keyword>
<dbReference type="RefSeq" id="XP_024353186.1">
    <property type="nucleotide sequence ID" value="XM_024492512.1"/>
</dbReference>
<evidence type="ECO:0000256" key="2">
    <source>
        <dbReference type="ARBA" id="ARBA00022490"/>
    </source>
</evidence>
<evidence type="ECO:0000256" key="10">
    <source>
        <dbReference type="ARBA" id="ARBA00040899"/>
    </source>
</evidence>
<dbReference type="EMBL" id="APAU02000016">
    <property type="protein sequence ID" value="EUB61990.1"/>
    <property type="molecule type" value="Genomic_DNA"/>
</dbReference>
<comment type="caution">
    <text evidence="15">The sequence shown here is derived from an EMBL/GenBank/DDBJ whole genome shotgun (WGS) entry which is preliminary data.</text>
</comment>
<evidence type="ECO:0000256" key="4">
    <source>
        <dbReference type="ARBA" id="ARBA00023054"/>
    </source>
</evidence>
<evidence type="ECO:0000313" key="16">
    <source>
        <dbReference type="Proteomes" id="UP000019149"/>
    </source>
</evidence>
<sequence length="499" mass="59093">MAKKKLKNMTELERVAHLEKQRLAAIAAAKKRNDLLQHYLKNKLEKEEKMTKINTLKINHQWRTLLREAKSDEMRRDLQILKSTFERVKDRKNQILKTLDTELAQSEEQYMMALRDHLRNLDLFVEVQNQRLERMKNSFDEELAMMRREYDAEKMYMVTRHRQQIDELKDTYVAFDKYFSQKEQTARSEYGSIRDEMKNKACAIENKHALRMTLETKMNALWTEFTTLKTNYLKATEERRAYYEVLKKRNDQSLKDIENQMSHLKTVNFKIVVVKNHLGKIQEEFREKNRLLGDERERLSTHFLNLKRQINELRDRQLLKLTNMVNVSNSVHNAISEMVKQANTIIGLGEKCRYLESEEEKVLPFYVSCLTQEDEKQLADARDDEEDAEIKALLKLYEPLDIFWRRFSKVQLEKLALLKERQILEVENRHLKSLIAQYLENLSVNEKIMSKPNSLLIINGKHNLTVDPAVRDGKKRPVATVQMEGALMAKDGVISCLEL</sequence>
<evidence type="ECO:0000256" key="13">
    <source>
        <dbReference type="SAM" id="Coils"/>
    </source>
</evidence>
<dbReference type="AlphaFoldDB" id="W6UKD5"/>
<dbReference type="GO" id="GO:0003352">
    <property type="term" value="P:regulation of cilium movement"/>
    <property type="evidence" value="ECO:0007669"/>
    <property type="project" value="TreeGrafter"/>
</dbReference>
<gene>
    <name evidence="15" type="ORF">EGR_03263</name>
</gene>
<dbReference type="PANTHER" id="PTHR21625:SF0">
    <property type="entry name" value="DYNEIN REGULATORY COMPLEX SUBUNIT 2"/>
    <property type="match status" value="1"/>
</dbReference>
<dbReference type="Pfam" id="PF14772">
    <property type="entry name" value="NYD-SP28"/>
    <property type="match status" value="1"/>
</dbReference>
<dbReference type="CTD" id="36338978"/>
<dbReference type="GO" id="GO:0060285">
    <property type="term" value="P:cilium-dependent cell motility"/>
    <property type="evidence" value="ECO:0007669"/>
    <property type="project" value="TreeGrafter"/>
</dbReference>
<evidence type="ECO:0000256" key="12">
    <source>
        <dbReference type="ARBA" id="ARBA00045865"/>
    </source>
</evidence>
<dbReference type="InterPro" id="IPR039505">
    <property type="entry name" value="DRC1/2_N"/>
</dbReference>
<keyword evidence="6" id="KW-0206">Cytoskeleton</keyword>
<feature type="coiled-coil region" evidence="13">
    <location>
        <begin position="89"/>
        <end position="149"/>
    </location>
</feature>
<comment type="function">
    <text evidence="12">Component of the nexin-dynein regulatory complex (N-DRC), a key regulator of ciliary/flagellar motility which maintains the alignment and integrity of the distal axoneme and regulates microtubule sliding in motile axonemes. Plays a critical role in the assembly of N-DRC and also stabilizes the assembly of multiple inner dynein arms and radial spokes. Coassembles with DRC1 to form a central scaffold needed for assembly of the N-DRC and its attachment to the outer doublet microtubules.</text>
</comment>
<dbReference type="STRING" id="6210.W6UKD5"/>
<dbReference type="GO" id="GO:0005858">
    <property type="term" value="C:axonemal dynein complex"/>
    <property type="evidence" value="ECO:0007669"/>
    <property type="project" value="InterPro"/>
</dbReference>
<evidence type="ECO:0000259" key="14">
    <source>
        <dbReference type="Pfam" id="PF14772"/>
    </source>
</evidence>
<evidence type="ECO:0000256" key="7">
    <source>
        <dbReference type="ARBA" id="ARBA00023273"/>
    </source>
</evidence>
<reference evidence="15 16" key="1">
    <citation type="journal article" date="2013" name="Nat. Genet.">
        <title>The genome of the hydatid tapeworm Echinococcus granulosus.</title>
        <authorList>
            <person name="Zheng H."/>
            <person name="Zhang W."/>
            <person name="Zhang L."/>
            <person name="Zhang Z."/>
            <person name="Li J."/>
            <person name="Lu G."/>
            <person name="Zhu Y."/>
            <person name="Wang Y."/>
            <person name="Huang Y."/>
            <person name="Liu J."/>
            <person name="Kang H."/>
            <person name="Chen J."/>
            <person name="Wang L."/>
            <person name="Chen A."/>
            <person name="Yu S."/>
            <person name="Gao Z."/>
            <person name="Jin L."/>
            <person name="Gu W."/>
            <person name="Wang Z."/>
            <person name="Zhao L."/>
            <person name="Shi B."/>
            <person name="Wen H."/>
            <person name="Lin R."/>
            <person name="Jones M.K."/>
            <person name="Brejova B."/>
            <person name="Vinar T."/>
            <person name="Zhao G."/>
            <person name="McManus D.P."/>
            <person name="Chen Z."/>
            <person name="Zhou Y."/>
            <person name="Wang S."/>
        </authorList>
    </citation>
    <scope>NUCLEOTIDE SEQUENCE [LARGE SCALE GENOMIC DNA]</scope>
</reference>
<dbReference type="Proteomes" id="UP000019149">
    <property type="component" value="Unassembled WGS sequence"/>
</dbReference>
<keyword evidence="7" id="KW-0966">Cell projection</keyword>
<keyword evidence="4 13" id="KW-0175">Coiled coil</keyword>
<dbReference type="OMA" id="WEYLDLF"/>
<accession>W6UKD5</accession>
<dbReference type="GO" id="GO:0070286">
    <property type="term" value="P:axonemal dynein complex assembly"/>
    <property type="evidence" value="ECO:0007669"/>
    <property type="project" value="InterPro"/>
</dbReference>
<evidence type="ECO:0000256" key="8">
    <source>
        <dbReference type="ARBA" id="ARBA00037841"/>
    </source>
</evidence>
<protein>
    <recommendedName>
        <fullName evidence="10">Dynein regulatory complex subunit 2</fullName>
    </recommendedName>
    <alternativeName>
        <fullName evidence="11">Coiled-coil domain-containing protein 65</fullName>
    </alternativeName>
</protein>
<comment type="subcellular location">
    <subcellularLocation>
        <location evidence="1">Cytoplasm</location>
        <location evidence="1">Cytoskeleton</location>
        <location evidence="1">Flagellum axoneme</location>
    </subcellularLocation>
    <subcellularLocation>
        <location evidence="8">Cytoplasm</location>
        <location evidence="8">Cytoskeleton</location>
        <location evidence="8">Flagellum basal body</location>
    </subcellularLocation>
</comment>
<dbReference type="GeneID" id="36338978"/>
<evidence type="ECO:0000256" key="3">
    <source>
        <dbReference type="ARBA" id="ARBA00022846"/>
    </source>
</evidence>
<keyword evidence="16" id="KW-1185">Reference proteome</keyword>
<evidence type="ECO:0000256" key="11">
    <source>
        <dbReference type="ARBA" id="ARBA00041517"/>
    </source>
</evidence>
<dbReference type="KEGG" id="egl:EGR_03263"/>
<name>W6UKD5_ECHGR</name>
<organism evidence="15 16">
    <name type="scientific">Echinococcus granulosus</name>
    <name type="common">Hydatid tapeworm</name>
    <dbReference type="NCBI Taxonomy" id="6210"/>
    <lineage>
        <taxon>Eukaryota</taxon>
        <taxon>Metazoa</taxon>
        <taxon>Spiralia</taxon>
        <taxon>Lophotrochozoa</taxon>
        <taxon>Platyhelminthes</taxon>
        <taxon>Cestoda</taxon>
        <taxon>Eucestoda</taxon>
        <taxon>Cyclophyllidea</taxon>
        <taxon>Taeniidae</taxon>
        <taxon>Echinococcus</taxon>
        <taxon>Echinococcus granulosus group</taxon>
    </lineage>
</organism>
<evidence type="ECO:0000313" key="15">
    <source>
        <dbReference type="EMBL" id="EUB61990.1"/>
    </source>
</evidence>
<evidence type="ECO:0000256" key="5">
    <source>
        <dbReference type="ARBA" id="ARBA00023069"/>
    </source>
</evidence>
<dbReference type="OrthoDB" id="7760980at2759"/>
<keyword evidence="3" id="KW-0282">Flagellum</keyword>